<dbReference type="CDD" id="cd00118">
    <property type="entry name" value="LysM"/>
    <property type="match status" value="1"/>
</dbReference>
<feature type="region of interest" description="Disordered" evidence="1">
    <location>
        <begin position="148"/>
        <end position="181"/>
    </location>
</feature>
<evidence type="ECO:0000256" key="1">
    <source>
        <dbReference type="SAM" id="MobiDB-lite"/>
    </source>
</evidence>
<evidence type="ECO:0000313" key="4">
    <source>
        <dbReference type="EMBL" id="KIX11669.1"/>
    </source>
</evidence>
<dbReference type="Gene3D" id="3.10.350.10">
    <property type="entry name" value="LysM domain"/>
    <property type="match status" value="1"/>
</dbReference>
<dbReference type="Gene3D" id="1.20.5.340">
    <property type="match status" value="1"/>
</dbReference>
<evidence type="ECO:0000259" key="3">
    <source>
        <dbReference type="PROSITE" id="PS51782"/>
    </source>
</evidence>
<keyword evidence="2" id="KW-0472">Membrane</keyword>
<dbReference type="SUPFAM" id="SSF54106">
    <property type="entry name" value="LysM domain"/>
    <property type="match status" value="1"/>
</dbReference>
<reference evidence="4 5" key="1">
    <citation type="submission" date="2013-11" db="EMBL/GenBank/DDBJ databases">
        <title>Metagenomic analysis of a methanogenic consortium involved in long chain n-alkane degradation.</title>
        <authorList>
            <person name="Davidova I.A."/>
            <person name="Callaghan A.V."/>
            <person name="Wawrik B."/>
            <person name="Pruitt S."/>
            <person name="Marks C."/>
            <person name="Duncan K.E."/>
            <person name="Suflita J.M."/>
        </authorList>
    </citation>
    <scope>NUCLEOTIDE SEQUENCE [LARGE SCALE GENOMIC DNA]</scope>
    <source>
        <strain evidence="4 5">SPR</strain>
    </source>
</reference>
<dbReference type="InterPro" id="IPR018392">
    <property type="entry name" value="LysM"/>
</dbReference>
<feature type="transmembrane region" description="Helical" evidence="2">
    <location>
        <begin position="50"/>
        <end position="71"/>
    </location>
</feature>
<dbReference type="PROSITE" id="PS51782">
    <property type="entry name" value="LYSM"/>
    <property type="match status" value="1"/>
</dbReference>
<dbReference type="AlphaFoldDB" id="A0A0D2J0A5"/>
<keyword evidence="5" id="KW-1185">Reference proteome</keyword>
<dbReference type="InParanoid" id="A0A0D2J0A5"/>
<protein>
    <recommendedName>
        <fullName evidence="3">LysM domain-containing protein</fullName>
    </recommendedName>
</protein>
<dbReference type="Proteomes" id="UP000032233">
    <property type="component" value="Unassembled WGS sequence"/>
</dbReference>
<keyword evidence="2" id="KW-1133">Transmembrane helix</keyword>
<feature type="domain" description="LysM" evidence="3">
    <location>
        <begin position="185"/>
        <end position="229"/>
    </location>
</feature>
<dbReference type="InterPro" id="IPR036779">
    <property type="entry name" value="LysM_dom_sf"/>
</dbReference>
<organism evidence="4 5">
    <name type="scientific">Dethiosulfatarculus sandiegensis</name>
    <dbReference type="NCBI Taxonomy" id="1429043"/>
    <lineage>
        <taxon>Bacteria</taxon>
        <taxon>Pseudomonadati</taxon>
        <taxon>Thermodesulfobacteriota</taxon>
        <taxon>Desulfarculia</taxon>
        <taxon>Desulfarculales</taxon>
        <taxon>Desulfarculaceae</taxon>
        <taxon>Dethiosulfatarculus</taxon>
    </lineage>
</organism>
<accession>A0A0D2J0A5</accession>
<dbReference type="PATRIC" id="fig|1429043.3.peg.4918"/>
<gene>
    <name evidence="4" type="ORF">X474_23240</name>
</gene>
<evidence type="ECO:0000313" key="5">
    <source>
        <dbReference type="Proteomes" id="UP000032233"/>
    </source>
</evidence>
<proteinExistence type="predicted"/>
<dbReference type="STRING" id="1429043.X474_23240"/>
<dbReference type="RefSeq" id="WP_044351764.1">
    <property type="nucleotide sequence ID" value="NZ_AZAC01000048.1"/>
</dbReference>
<dbReference type="EMBL" id="AZAC01000048">
    <property type="protein sequence ID" value="KIX11669.1"/>
    <property type="molecule type" value="Genomic_DNA"/>
</dbReference>
<sequence length="231" mass="25346">MTTSGYNDLGPKIDLGPAPQETDLNQTPPLKNTQRPQTGPKPKTKGSSGVLGIFSLVVALIALAFGLWVFLFPPQPVMGPPPSPEVVPGGAAERVAKLEKDVSGLMLRLVSLEKELEALKSRAGSVNQLTKLSARVAALQDRLEKLSREAKKTTPSAPKVVSSPKTTKNVAKQAKEKPNNNSKKFVYTVRKGDTLFTVARRYKVRMNQLKEWNNLKRGHVLKVNEKLIIYK</sequence>
<evidence type="ECO:0000256" key="2">
    <source>
        <dbReference type="SAM" id="Phobius"/>
    </source>
</evidence>
<keyword evidence="2" id="KW-0812">Transmembrane</keyword>
<feature type="compositionally biased region" description="Polar residues" evidence="1">
    <location>
        <begin position="22"/>
        <end position="37"/>
    </location>
</feature>
<comment type="caution">
    <text evidence="4">The sequence shown here is derived from an EMBL/GenBank/DDBJ whole genome shotgun (WGS) entry which is preliminary data.</text>
</comment>
<dbReference type="OrthoDB" id="5418483at2"/>
<name>A0A0D2J0A5_9BACT</name>
<dbReference type="Pfam" id="PF01476">
    <property type="entry name" value="LysM"/>
    <property type="match status" value="1"/>
</dbReference>
<dbReference type="SMART" id="SM00257">
    <property type="entry name" value="LysM"/>
    <property type="match status" value="1"/>
</dbReference>
<feature type="region of interest" description="Disordered" evidence="1">
    <location>
        <begin position="1"/>
        <end position="46"/>
    </location>
</feature>